<keyword evidence="10" id="KW-0732">Signal</keyword>
<evidence type="ECO:0000256" key="4">
    <source>
        <dbReference type="ARBA" id="ARBA00022692"/>
    </source>
</evidence>
<dbReference type="InterPro" id="IPR050562">
    <property type="entry name" value="FAD_mOase_fung"/>
</dbReference>
<comment type="similarity">
    <text evidence="2">Belongs to the paxM FAD-dependent monooxygenase family.</text>
</comment>
<dbReference type="InterPro" id="IPR036188">
    <property type="entry name" value="FAD/NAD-bd_sf"/>
</dbReference>
<dbReference type="GeneID" id="81382968"/>
<keyword evidence="4 9" id="KW-0812">Transmembrane</keyword>
<evidence type="ECO:0000256" key="1">
    <source>
        <dbReference type="ARBA" id="ARBA00004370"/>
    </source>
</evidence>
<dbReference type="OrthoDB" id="2431938at2759"/>
<evidence type="ECO:0000256" key="8">
    <source>
        <dbReference type="ARBA" id="ARBA00023136"/>
    </source>
</evidence>
<dbReference type="GO" id="GO:0004497">
    <property type="term" value="F:monooxygenase activity"/>
    <property type="evidence" value="ECO:0007669"/>
    <property type="project" value="InterPro"/>
</dbReference>
<feature type="transmembrane region" description="Helical" evidence="9">
    <location>
        <begin position="484"/>
        <end position="501"/>
    </location>
</feature>
<feature type="transmembrane region" description="Helical" evidence="9">
    <location>
        <begin position="630"/>
        <end position="648"/>
    </location>
</feature>
<evidence type="ECO:0000256" key="10">
    <source>
        <dbReference type="SAM" id="SignalP"/>
    </source>
</evidence>
<name>A0A9W9P5A2_PENCI</name>
<dbReference type="PANTHER" id="PTHR47356:SF2">
    <property type="entry name" value="FAD-BINDING DOMAIN-CONTAINING PROTEIN-RELATED"/>
    <property type="match status" value="1"/>
</dbReference>
<dbReference type="Pfam" id="PF01494">
    <property type="entry name" value="FAD_binding_3"/>
    <property type="match status" value="1"/>
</dbReference>
<dbReference type="Proteomes" id="UP001147733">
    <property type="component" value="Unassembled WGS sequence"/>
</dbReference>
<accession>A0A9W9P5A2</accession>
<dbReference type="GO" id="GO:0071949">
    <property type="term" value="F:FAD binding"/>
    <property type="evidence" value="ECO:0007669"/>
    <property type="project" value="InterPro"/>
</dbReference>
<dbReference type="AlphaFoldDB" id="A0A9W9P5A2"/>
<dbReference type="InterPro" id="IPR002938">
    <property type="entry name" value="FAD-bd"/>
</dbReference>
<feature type="transmembrane region" description="Helical" evidence="9">
    <location>
        <begin position="678"/>
        <end position="696"/>
    </location>
</feature>
<evidence type="ECO:0000313" key="13">
    <source>
        <dbReference type="Proteomes" id="UP001147733"/>
    </source>
</evidence>
<dbReference type="SUPFAM" id="SSF51905">
    <property type="entry name" value="FAD/NAD(P)-binding domain"/>
    <property type="match status" value="1"/>
</dbReference>
<comment type="subcellular location">
    <subcellularLocation>
        <location evidence="1">Membrane</location>
    </subcellularLocation>
</comment>
<feature type="transmembrane region" description="Helical" evidence="9">
    <location>
        <begin position="563"/>
        <end position="582"/>
    </location>
</feature>
<gene>
    <name evidence="12" type="ORF">N7469_004881</name>
</gene>
<feature type="signal peptide" evidence="10">
    <location>
        <begin position="1"/>
        <end position="19"/>
    </location>
</feature>
<evidence type="ECO:0000313" key="12">
    <source>
        <dbReference type="EMBL" id="KAJ5235713.1"/>
    </source>
</evidence>
<protein>
    <recommendedName>
        <fullName evidence="11">FAD-binding domain-containing protein</fullName>
    </recommendedName>
</protein>
<feature type="domain" description="FAD-binding" evidence="11">
    <location>
        <begin position="5"/>
        <end position="171"/>
    </location>
</feature>
<keyword evidence="7" id="KW-0560">Oxidoreductase</keyword>
<dbReference type="GO" id="GO:0016020">
    <property type="term" value="C:membrane"/>
    <property type="evidence" value="ECO:0007669"/>
    <property type="project" value="UniProtKB-SubCell"/>
</dbReference>
<reference evidence="12" key="2">
    <citation type="journal article" date="2023" name="IMA Fungus">
        <title>Comparative genomic study of the Penicillium genus elucidates a diverse pangenome and 15 lateral gene transfer events.</title>
        <authorList>
            <person name="Petersen C."/>
            <person name="Sorensen T."/>
            <person name="Nielsen M.R."/>
            <person name="Sondergaard T.E."/>
            <person name="Sorensen J.L."/>
            <person name="Fitzpatrick D.A."/>
            <person name="Frisvad J.C."/>
            <person name="Nielsen K.L."/>
        </authorList>
    </citation>
    <scope>NUCLEOTIDE SEQUENCE</scope>
    <source>
        <strain evidence="12">IBT 23319</strain>
    </source>
</reference>
<feature type="chain" id="PRO_5040946195" description="FAD-binding domain-containing protein" evidence="10">
    <location>
        <begin position="20"/>
        <end position="758"/>
    </location>
</feature>
<keyword evidence="5" id="KW-0274">FAD</keyword>
<evidence type="ECO:0000256" key="7">
    <source>
        <dbReference type="ARBA" id="ARBA00023002"/>
    </source>
</evidence>
<keyword evidence="8 9" id="KW-0472">Membrane</keyword>
<evidence type="ECO:0000256" key="3">
    <source>
        <dbReference type="ARBA" id="ARBA00022630"/>
    </source>
</evidence>
<dbReference type="EMBL" id="JAPQKT010000003">
    <property type="protein sequence ID" value="KAJ5235713.1"/>
    <property type="molecule type" value="Genomic_DNA"/>
</dbReference>
<dbReference type="RefSeq" id="XP_056503213.1">
    <property type="nucleotide sequence ID" value="XM_056643801.1"/>
</dbReference>
<keyword evidence="13" id="KW-1185">Reference proteome</keyword>
<feature type="transmembrane region" description="Helical" evidence="9">
    <location>
        <begin position="708"/>
        <end position="731"/>
    </location>
</feature>
<proteinExistence type="inferred from homology"/>
<evidence type="ECO:0000256" key="6">
    <source>
        <dbReference type="ARBA" id="ARBA00022989"/>
    </source>
</evidence>
<comment type="caution">
    <text evidence="12">The sequence shown here is derived from an EMBL/GenBank/DDBJ whole genome shotgun (WGS) entry which is preliminary data.</text>
</comment>
<keyword evidence="3" id="KW-0285">Flavoprotein</keyword>
<evidence type="ECO:0000256" key="9">
    <source>
        <dbReference type="SAM" id="Phobius"/>
    </source>
</evidence>
<evidence type="ECO:0000259" key="11">
    <source>
        <dbReference type="Pfam" id="PF01494"/>
    </source>
</evidence>
<keyword evidence="6 9" id="KW-1133">Transmembrane helix</keyword>
<dbReference type="PANTHER" id="PTHR47356">
    <property type="entry name" value="FAD-DEPENDENT MONOOXYGENASE ASQG-RELATED"/>
    <property type="match status" value="1"/>
</dbReference>
<evidence type="ECO:0000256" key="5">
    <source>
        <dbReference type="ARBA" id="ARBA00022827"/>
    </source>
</evidence>
<evidence type="ECO:0000256" key="2">
    <source>
        <dbReference type="ARBA" id="ARBA00007992"/>
    </source>
</evidence>
<organism evidence="12 13">
    <name type="scientific">Penicillium citrinum</name>
    <dbReference type="NCBI Taxonomy" id="5077"/>
    <lineage>
        <taxon>Eukaryota</taxon>
        <taxon>Fungi</taxon>
        <taxon>Dikarya</taxon>
        <taxon>Ascomycota</taxon>
        <taxon>Pezizomycotina</taxon>
        <taxon>Eurotiomycetes</taxon>
        <taxon>Eurotiomycetidae</taxon>
        <taxon>Eurotiales</taxon>
        <taxon>Aspergillaceae</taxon>
        <taxon>Penicillium</taxon>
    </lineage>
</organism>
<sequence length="758" mass="85164">MAPFRVIIVGGSIAGLALANMLEQYEIDYVLLEKYPTIAPQVGAGFAIQPNGARILQQLGCYKPLEAANEPVNSLSNVSFDGSLRMYEPEFGRWQEESHGSKMRFMDRRKVIETLFENLRDKSKILTSREVIKLFSHSDGVEIETGDGTVFHGDLVVGADGVHSRVRREIQRIAAEDTGRDLFPEDDAFTCEYRAIFGISKAPEGIVPDQAFKWFGEGRNYLCAPGPNGTLYWIFDMKNEEKTQGKSILRYTENDIEEAVTLYRGDVIKDGVTFGDLFDNRIRASMVPVEEGILKTCFYKRIVLLGDSWHKVGYIAIQSAATLANELKDAIIDEETPSEARLGLALGYYQKARQAKSLAVVEHSHQLQKMEALETPVTKFIQLKLAKYLSPEIMANATCQWYAWAPRLKHLPLSPQSNFLPFADEIKMKPKRRSKIITLLFALFLIIVVFLLYPHLQQKEAIVTYEAKKSLFTRLTGLDKDRSLQLHYNLSITIITAIISIESYRMSLGLSLLGSALPFGIASIFVGWEFVAPAYFALFVFHTGTKSYYYPCPRSIDLAAAQAFVFAYLVNYIPPIVCTFACSTFPSLLWSISHATLPLAIRPLAKWIARRSTGSIRGPAILWGDQDMKYTTRFFSLMSMFSLVGYLFSNPLKGQSGAKLLPLYLLVVQGGSLDPSEVRILLLDLIMMAFLCFIIWDTRRINASNAGLSTILLTISNALLFGPAVALANLWSTRETEWEASRQRQERPIDDKVVIEKA</sequence>
<dbReference type="PRINTS" id="PR00420">
    <property type="entry name" value="RNGMNOXGNASE"/>
</dbReference>
<feature type="transmembrane region" description="Helical" evidence="9">
    <location>
        <begin position="436"/>
        <end position="456"/>
    </location>
</feature>
<reference evidence="12" key="1">
    <citation type="submission" date="2022-11" db="EMBL/GenBank/DDBJ databases">
        <authorList>
            <person name="Petersen C."/>
        </authorList>
    </citation>
    <scope>NUCLEOTIDE SEQUENCE</scope>
    <source>
        <strain evidence="12">IBT 23319</strain>
    </source>
</reference>
<dbReference type="Gene3D" id="3.50.50.60">
    <property type="entry name" value="FAD/NAD(P)-binding domain"/>
    <property type="match status" value="1"/>
</dbReference>